<dbReference type="PATRIC" id="fig|679201.3.peg.912"/>
<proteinExistence type="predicted"/>
<dbReference type="STRING" id="679201.HMPREF9334_00904"/>
<evidence type="ECO:0008006" key="4">
    <source>
        <dbReference type="Google" id="ProtNLM"/>
    </source>
</evidence>
<protein>
    <recommendedName>
        <fullName evidence="4">DUF4391 domain-containing protein</fullName>
    </recommendedName>
</protein>
<dbReference type="OrthoDB" id="9805811at2"/>
<evidence type="ECO:0000256" key="1">
    <source>
        <dbReference type="SAM" id="Coils"/>
    </source>
</evidence>
<accession>G5GNF0</accession>
<comment type="caution">
    <text evidence="2">The sequence shown here is derived from an EMBL/GenBank/DDBJ whole genome shotgun (WGS) entry which is preliminary data.</text>
</comment>
<dbReference type="EMBL" id="ACZM01000007">
    <property type="protein sequence ID" value="EHG21487.1"/>
    <property type="molecule type" value="Genomic_DNA"/>
</dbReference>
<gene>
    <name evidence="2" type="ORF">HMPREF9334_00904</name>
</gene>
<dbReference type="AlphaFoldDB" id="G5GNF0"/>
<dbReference type="HOGENOM" id="CLU_084466_1_0_9"/>
<dbReference type="RefSeq" id="WP_006692354.1">
    <property type="nucleotide sequence ID" value="NZ_JH376798.1"/>
</dbReference>
<dbReference type="InterPro" id="IPR025503">
    <property type="entry name" value="DUF4391"/>
</dbReference>
<evidence type="ECO:0000313" key="2">
    <source>
        <dbReference type="EMBL" id="EHG21487.1"/>
    </source>
</evidence>
<dbReference type="Pfam" id="PF14335">
    <property type="entry name" value="DUF4391"/>
    <property type="match status" value="1"/>
</dbReference>
<sequence>MLGLPASTECNRRIPKQKFYEKSELSPALKKAFSAQIASIHWRNKIAPEVLNLAAGKEVQELEVFELRLNDGQIDEAVLRLIDRAIPYHILFVLVWEDRMRLVLAYKETPDAKSTGVRVERYYYTDWMPVGEVVLRIEGLSMDAVYENLVRRIAGEALGDARTSTLRESVAAQGRRERIEKQIAALEAKIRREKQPKRKFELVQQLRVLQTLM</sequence>
<evidence type="ECO:0000313" key="3">
    <source>
        <dbReference type="Proteomes" id="UP000004129"/>
    </source>
</evidence>
<feature type="coiled-coil region" evidence="1">
    <location>
        <begin position="169"/>
        <end position="196"/>
    </location>
</feature>
<dbReference type="eggNOG" id="ENOG502ZBPR">
    <property type="taxonomic scope" value="Bacteria"/>
</dbReference>
<organism evidence="2 3">
    <name type="scientific">Selenomonas infelix ATCC 43532</name>
    <dbReference type="NCBI Taxonomy" id="679201"/>
    <lineage>
        <taxon>Bacteria</taxon>
        <taxon>Bacillati</taxon>
        <taxon>Bacillota</taxon>
        <taxon>Negativicutes</taxon>
        <taxon>Selenomonadales</taxon>
        <taxon>Selenomonadaceae</taxon>
        <taxon>Selenomonas</taxon>
    </lineage>
</organism>
<keyword evidence="3" id="KW-1185">Reference proteome</keyword>
<keyword evidence="1" id="KW-0175">Coiled coil</keyword>
<name>G5GNF0_9FIRM</name>
<reference evidence="2 3" key="1">
    <citation type="submission" date="2011-08" db="EMBL/GenBank/DDBJ databases">
        <title>The Genome Sequence of Selenomonas infelix ATCC 43532.</title>
        <authorList>
            <consortium name="The Broad Institute Genome Sequencing Platform"/>
            <person name="Earl A."/>
            <person name="Ward D."/>
            <person name="Feldgarden M."/>
            <person name="Gevers D."/>
            <person name="Izard J."/>
            <person name="Blanton J.M."/>
            <person name="Baranova O.V."/>
            <person name="Dewhirst F.E."/>
            <person name="Young S.K."/>
            <person name="Zeng Q."/>
            <person name="Gargeya S."/>
            <person name="Fitzgerald M."/>
            <person name="Haas B."/>
            <person name="Abouelleil A."/>
            <person name="Alvarado L."/>
            <person name="Arachchi H.M."/>
            <person name="Berlin A."/>
            <person name="Brown A."/>
            <person name="Chapman S.B."/>
            <person name="Chen Z."/>
            <person name="Dunbar C."/>
            <person name="Freedman E."/>
            <person name="Gearin G."/>
            <person name="Gellesch M."/>
            <person name="Goldberg J."/>
            <person name="Griggs A."/>
            <person name="Gujja S."/>
            <person name="Heiman D."/>
            <person name="Howarth C."/>
            <person name="Larson L."/>
            <person name="Lui A."/>
            <person name="MacDonald P.J.P."/>
            <person name="Montmayeur A."/>
            <person name="Murphy C."/>
            <person name="Neiman D."/>
            <person name="Pearson M."/>
            <person name="Priest M."/>
            <person name="Roberts A."/>
            <person name="Saif S."/>
            <person name="Shea T."/>
            <person name="Shenoy N."/>
            <person name="Sisk P."/>
            <person name="Stolte C."/>
            <person name="Sykes S."/>
            <person name="Wortman J."/>
            <person name="Nusbaum C."/>
            <person name="Birren B."/>
        </authorList>
    </citation>
    <scope>NUCLEOTIDE SEQUENCE [LARGE SCALE GENOMIC DNA]</scope>
    <source>
        <strain evidence="2 3">ATCC 43532</strain>
    </source>
</reference>
<dbReference type="Proteomes" id="UP000004129">
    <property type="component" value="Unassembled WGS sequence"/>
</dbReference>